<protein>
    <recommendedName>
        <fullName evidence="6">Secreted protein with PEP-CTERM sorting signal</fullName>
    </recommendedName>
</protein>
<gene>
    <name evidence="4" type="ORF">GCM10023213_17830</name>
</gene>
<dbReference type="Pfam" id="PF11999">
    <property type="entry name" value="Ice_binding"/>
    <property type="match status" value="1"/>
</dbReference>
<dbReference type="NCBIfam" id="TIGR02595">
    <property type="entry name" value="PEP_CTERM"/>
    <property type="match status" value="1"/>
</dbReference>
<feature type="signal peptide" evidence="3">
    <location>
        <begin position="1"/>
        <end position="27"/>
    </location>
</feature>
<dbReference type="Proteomes" id="UP001499852">
    <property type="component" value="Unassembled WGS sequence"/>
</dbReference>
<evidence type="ECO:0008006" key="6">
    <source>
        <dbReference type="Google" id="ProtNLM"/>
    </source>
</evidence>
<evidence type="ECO:0000313" key="5">
    <source>
        <dbReference type="Proteomes" id="UP001499852"/>
    </source>
</evidence>
<proteinExistence type="inferred from homology"/>
<sequence>MNSLPYLKISLMTAACILLAARSPLHAGSVSLGAAESFSVLAATTVTNTGPTSLSGDLGVSPGTAISGFPPGTFSGTIHLNDALAIQAQADALNAYNILVLMPETQILTGQDLGGLTLTPGVYQFDSSAQLTGTLTLDGLGLDNPLFVFQIGSTLTTASLSIIDTINGATSDNVYFQVGSSATLGTGTDFEGNILAFVSDTLTTGATVEGRVIALTGAVTLDSNLIAVPEPGALLLVLCGLTTFFFRRGRAQS</sequence>
<keyword evidence="2 3" id="KW-0732">Signal</keyword>
<dbReference type="InterPro" id="IPR021884">
    <property type="entry name" value="Ice-bd_prot"/>
</dbReference>
<dbReference type="InterPro" id="IPR013424">
    <property type="entry name" value="Ice-binding_C"/>
</dbReference>
<evidence type="ECO:0000256" key="2">
    <source>
        <dbReference type="ARBA" id="ARBA00022729"/>
    </source>
</evidence>
<accession>A0ABP9P1A5</accession>
<evidence type="ECO:0000256" key="1">
    <source>
        <dbReference type="ARBA" id="ARBA00005445"/>
    </source>
</evidence>
<feature type="chain" id="PRO_5045905476" description="Secreted protein with PEP-CTERM sorting signal" evidence="3">
    <location>
        <begin position="28"/>
        <end position="253"/>
    </location>
</feature>
<comment type="similarity">
    <text evidence="1">Belongs to the ice-binding protein family.</text>
</comment>
<name>A0ABP9P1A5_9BACT</name>
<dbReference type="RefSeq" id="WP_345736022.1">
    <property type="nucleotide sequence ID" value="NZ_BAABIA010000003.1"/>
</dbReference>
<evidence type="ECO:0000256" key="3">
    <source>
        <dbReference type="SAM" id="SignalP"/>
    </source>
</evidence>
<dbReference type="EMBL" id="BAABIA010000003">
    <property type="protein sequence ID" value="GAA5138633.1"/>
    <property type="molecule type" value="Genomic_DNA"/>
</dbReference>
<keyword evidence="5" id="KW-1185">Reference proteome</keyword>
<reference evidence="5" key="1">
    <citation type="journal article" date="2019" name="Int. J. Syst. Evol. Microbiol.">
        <title>The Global Catalogue of Microorganisms (GCM) 10K type strain sequencing project: providing services to taxonomists for standard genome sequencing and annotation.</title>
        <authorList>
            <consortium name="The Broad Institute Genomics Platform"/>
            <consortium name="The Broad Institute Genome Sequencing Center for Infectious Disease"/>
            <person name="Wu L."/>
            <person name="Ma J."/>
        </authorList>
    </citation>
    <scope>NUCLEOTIDE SEQUENCE [LARGE SCALE GENOMIC DNA]</scope>
    <source>
        <strain evidence="5">JCM 18053</strain>
    </source>
</reference>
<comment type="caution">
    <text evidence="4">The sequence shown here is derived from an EMBL/GenBank/DDBJ whole genome shotgun (WGS) entry which is preliminary data.</text>
</comment>
<evidence type="ECO:0000313" key="4">
    <source>
        <dbReference type="EMBL" id="GAA5138633.1"/>
    </source>
</evidence>
<organism evidence="4 5">
    <name type="scientific">Prosthecobacter algae</name>
    <dbReference type="NCBI Taxonomy" id="1144682"/>
    <lineage>
        <taxon>Bacteria</taxon>
        <taxon>Pseudomonadati</taxon>
        <taxon>Verrucomicrobiota</taxon>
        <taxon>Verrucomicrobiia</taxon>
        <taxon>Verrucomicrobiales</taxon>
        <taxon>Verrucomicrobiaceae</taxon>
        <taxon>Prosthecobacter</taxon>
    </lineage>
</organism>